<evidence type="ECO:0000256" key="8">
    <source>
        <dbReference type="ARBA" id="ARBA00023098"/>
    </source>
</evidence>
<comment type="function">
    <text evidence="12">Catalyzes the reversible phosphatidyl group transfer from one phosphatidylglycerol molecule to another to form cardiolipin (CL) (diphosphatidylglycerol) and glycerol.</text>
</comment>
<feature type="domain" description="PLD phosphodiesterase" evidence="14">
    <location>
        <begin position="398"/>
        <end position="425"/>
    </location>
</feature>
<evidence type="ECO:0000256" key="5">
    <source>
        <dbReference type="ARBA" id="ARBA00022692"/>
    </source>
</evidence>
<feature type="transmembrane region" description="Helical" evidence="12">
    <location>
        <begin position="36"/>
        <end position="57"/>
    </location>
</feature>
<dbReference type="InterPro" id="IPR022924">
    <property type="entry name" value="Cardiolipin_synthase"/>
</dbReference>
<dbReference type="FunFam" id="3.30.870.10:FF:000014">
    <property type="entry name" value="Cardiolipin synthase"/>
    <property type="match status" value="1"/>
</dbReference>
<dbReference type="PROSITE" id="PS50035">
    <property type="entry name" value="PLD"/>
    <property type="match status" value="2"/>
</dbReference>
<keyword evidence="11 12" id="KW-1208">Phospholipid metabolism</keyword>
<keyword evidence="8 12" id="KW-0443">Lipid metabolism</keyword>
<dbReference type="CDD" id="cd09112">
    <property type="entry name" value="PLDc_CLS_2"/>
    <property type="match status" value="1"/>
</dbReference>
<evidence type="ECO:0000256" key="1">
    <source>
        <dbReference type="ARBA" id="ARBA00004651"/>
    </source>
</evidence>
<organism evidence="15 16">
    <name type="scientific">Aequorivita viscosa</name>
    <dbReference type="NCBI Taxonomy" id="797419"/>
    <lineage>
        <taxon>Bacteria</taxon>
        <taxon>Pseudomonadati</taxon>
        <taxon>Bacteroidota</taxon>
        <taxon>Flavobacteriia</taxon>
        <taxon>Flavobacteriales</taxon>
        <taxon>Flavobacteriaceae</taxon>
        <taxon>Aequorivita</taxon>
    </lineage>
</organism>
<dbReference type="STRING" id="797419.SAMN05216556_10313"/>
<dbReference type="EMBL" id="FQYV01000003">
    <property type="protein sequence ID" value="SHI50288.1"/>
    <property type="molecule type" value="Genomic_DNA"/>
</dbReference>
<dbReference type="Pfam" id="PF13396">
    <property type="entry name" value="PLDc_N"/>
    <property type="match status" value="1"/>
</dbReference>
<comment type="subcellular location">
    <subcellularLocation>
        <location evidence="1 12">Cell membrane</location>
        <topology evidence="1 12">Multi-pass membrane protein</topology>
    </subcellularLocation>
</comment>
<dbReference type="InterPro" id="IPR027379">
    <property type="entry name" value="CLS_N"/>
</dbReference>
<dbReference type="Pfam" id="PF13091">
    <property type="entry name" value="PLDc_2"/>
    <property type="match status" value="2"/>
</dbReference>
<dbReference type="HAMAP" id="MF_01916">
    <property type="entry name" value="Cardiolipin_synth_Cls"/>
    <property type="match status" value="1"/>
</dbReference>
<reference evidence="16" key="1">
    <citation type="submission" date="2016-11" db="EMBL/GenBank/DDBJ databases">
        <authorList>
            <person name="Varghese N."/>
            <person name="Submissions S."/>
        </authorList>
    </citation>
    <scope>NUCLEOTIDE SEQUENCE [LARGE SCALE GENOMIC DNA]</scope>
    <source>
        <strain evidence="16">DSM 26349</strain>
    </source>
</reference>
<dbReference type="SMART" id="SM00155">
    <property type="entry name" value="PLDc"/>
    <property type="match status" value="2"/>
</dbReference>
<dbReference type="AlphaFoldDB" id="A0A1M6BP26"/>
<feature type="active site" evidence="12">
    <location>
        <position position="405"/>
    </location>
</feature>
<keyword evidence="7 12" id="KW-1133">Transmembrane helix</keyword>
<dbReference type="InterPro" id="IPR001736">
    <property type="entry name" value="PLipase_D/transphosphatidylase"/>
</dbReference>
<evidence type="ECO:0000256" key="12">
    <source>
        <dbReference type="HAMAP-Rule" id="MF_01916"/>
    </source>
</evidence>
<evidence type="ECO:0000313" key="15">
    <source>
        <dbReference type="EMBL" id="SHI50288.1"/>
    </source>
</evidence>
<evidence type="ECO:0000256" key="7">
    <source>
        <dbReference type="ARBA" id="ARBA00022989"/>
    </source>
</evidence>
<keyword evidence="3 12" id="KW-0444">Lipid biosynthesis</keyword>
<evidence type="ECO:0000259" key="14">
    <source>
        <dbReference type="PROSITE" id="PS50035"/>
    </source>
</evidence>
<dbReference type="Gene3D" id="3.30.870.10">
    <property type="entry name" value="Endonuclease Chain A"/>
    <property type="match status" value="2"/>
</dbReference>
<dbReference type="CDD" id="cd09110">
    <property type="entry name" value="PLDc_CLS_1"/>
    <property type="match status" value="1"/>
</dbReference>
<sequence length="485" mass="55352">MNWILLFEILYMLLVIAVCVRVIYDTQSTTKTLAYLLAVVFLPFIGIIIYFSVGINYRKRKIYSKKIFDDLDQKNEIQKQILKDSDTIFSTGIESLKSYRKLALLILNQTLSPISSNNEVKLLLNGEKKFPKVFEALKDAKNHIHVEYYIFNADIIGCQFIDLLIEKAQEGVKVRFIYDDFGSREIRKKQVARLKAGGVEAFPFYKIKLISLANRLNYRNHRKIIVIDGIVGFVGGINVSDKYINSSEEKNKLYWRDTHLMIQGPAVRTLQYVFMGDWNYCSGTRLIPDNNFFPEDIIPTTKANKIVQMAASGPDSDTPLIKQTLMQCINLAKEEILITTPYFIPGESLLSSLKLAAFSGTKIKILVPGVSDSRLVDFAARSYYGRLLKAGAEIYCYQKGFIHAKTMVVDQQLAIVGTANMDIRSFDLNFEINAIVYDDEIANELRQAFYDDLKFATKIDPQKWKARPTRIQLLEKIAGLLSPLM</sequence>
<proteinExistence type="inferred from homology"/>
<evidence type="ECO:0000256" key="11">
    <source>
        <dbReference type="ARBA" id="ARBA00023264"/>
    </source>
</evidence>
<evidence type="ECO:0000256" key="10">
    <source>
        <dbReference type="ARBA" id="ARBA00023209"/>
    </source>
</evidence>
<evidence type="ECO:0000256" key="3">
    <source>
        <dbReference type="ARBA" id="ARBA00022516"/>
    </source>
</evidence>
<dbReference type="PANTHER" id="PTHR21248:SF22">
    <property type="entry name" value="PHOSPHOLIPASE D"/>
    <property type="match status" value="1"/>
</dbReference>
<comment type="similarity">
    <text evidence="12">Belongs to the phospholipase D family. Cardiolipin synthase subfamily.</text>
</comment>
<feature type="active site" evidence="12">
    <location>
        <position position="228"/>
    </location>
</feature>
<evidence type="ECO:0000313" key="16">
    <source>
        <dbReference type="Proteomes" id="UP000184172"/>
    </source>
</evidence>
<dbReference type="PANTHER" id="PTHR21248">
    <property type="entry name" value="CARDIOLIPIN SYNTHASE"/>
    <property type="match status" value="1"/>
</dbReference>
<dbReference type="NCBIfam" id="TIGR04265">
    <property type="entry name" value="bac_cardiolipin"/>
    <property type="match status" value="1"/>
</dbReference>
<keyword evidence="6" id="KW-0677">Repeat</keyword>
<evidence type="ECO:0000256" key="9">
    <source>
        <dbReference type="ARBA" id="ARBA00023136"/>
    </source>
</evidence>
<evidence type="ECO:0000256" key="2">
    <source>
        <dbReference type="ARBA" id="ARBA00022475"/>
    </source>
</evidence>
<feature type="active site" evidence="12">
    <location>
        <position position="223"/>
    </location>
</feature>
<evidence type="ECO:0000256" key="6">
    <source>
        <dbReference type="ARBA" id="ARBA00022737"/>
    </source>
</evidence>
<dbReference type="InterPro" id="IPR030874">
    <property type="entry name" value="Cardiolipin_synth_Firmi"/>
</dbReference>
<keyword evidence="2 12" id="KW-1003">Cell membrane</keyword>
<dbReference type="GO" id="GO:0005886">
    <property type="term" value="C:plasma membrane"/>
    <property type="evidence" value="ECO:0007669"/>
    <property type="project" value="UniProtKB-SubCell"/>
</dbReference>
<dbReference type="GO" id="GO:0032049">
    <property type="term" value="P:cardiolipin biosynthetic process"/>
    <property type="evidence" value="ECO:0007669"/>
    <property type="project" value="UniProtKB-UniRule"/>
</dbReference>
<feature type="active site" evidence="12">
    <location>
        <position position="410"/>
    </location>
</feature>
<dbReference type="SUPFAM" id="SSF56024">
    <property type="entry name" value="Phospholipase D/nuclease"/>
    <property type="match status" value="2"/>
</dbReference>
<keyword evidence="9 12" id="KW-0472">Membrane</keyword>
<keyword evidence="10 12" id="KW-0594">Phospholipid biosynthesis</keyword>
<keyword evidence="16" id="KW-1185">Reference proteome</keyword>
<gene>
    <name evidence="15" type="ORF">SAMN04487908_10313</name>
</gene>
<feature type="transmembrane region" description="Helical" evidence="12">
    <location>
        <begin position="5"/>
        <end position="24"/>
    </location>
</feature>
<feature type="active site" evidence="12">
    <location>
        <position position="221"/>
    </location>
</feature>
<evidence type="ECO:0000256" key="13">
    <source>
        <dbReference type="NCBIfam" id="TIGR04265"/>
    </source>
</evidence>
<protein>
    <recommendedName>
        <fullName evidence="12 13">Cardiolipin synthase</fullName>
        <shortName evidence="12">CL synthase</shortName>
        <ecNumber evidence="12 13">2.7.8.-</ecNumber>
    </recommendedName>
</protein>
<dbReference type="OrthoDB" id="9762009at2"/>
<feature type="domain" description="PLD phosphodiesterase" evidence="14">
    <location>
        <begin position="216"/>
        <end position="243"/>
    </location>
</feature>
<dbReference type="GO" id="GO:0008808">
    <property type="term" value="F:cardiolipin synthase activity"/>
    <property type="evidence" value="ECO:0007669"/>
    <property type="project" value="UniProtKB-UniRule"/>
</dbReference>
<keyword evidence="5 12" id="KW-0812">Transmembrane</keyword>
<dbReference type="InterPro" id="IPR025202">
    <property type="entry name" value="PLD-like_dom"/>
</dbReference>
<evidence type="ECO:0000256" key="4">
    <source>
        <dbReference type="ARBA" id="ARBA00022679"/>
    </source>
</evidence>
<accession>A0A1M6BP26</accession>
<feature type="active site" evidence="12">
    <location>
        <position position="403"/>
    </location>
</feature>
<keyword evidence="4 12" id="KW-0808">Transferase</keyword>
<name>A0A1M6BP26_9FLAO</name>
<comment type="catalytic activity">
    <reaction evidence="12">
        <text>2 a 1,2-diacyl-sn-glycero-3-phospho-(1'-sn-glycerol) = a cardiolipin + glycerol</text>
        <dbReference type="Rhea" id="RHEA:31451"/>
        <dbReference type="ChEBI" id="CHEBI:17754"/>
        <dbReference type="ChEBI" id="CHEBI:62237"/>
        <dbReference type="ChEBI" id="CHEBI:64716"/>
    </reaction>
</comment>
<dbReference type="Proteomes" id="UP000184172">
    <property type="component" value="Unassembled WGS sequence"/>
</dbReference>
<dbReference type="EC" id="2.7.8.-" evidence="12 13"/>
<dbReference type="RefSeq" id="WP_073214631.1">
    <property type="nucleotide sequence ID" value="NZ_FNNS01000003.1"/>
</dbReference>